<dbReference type="Proteomes" id="UP001595824">
    <property type="component" value="Unassembled WGS sequence"/>
</dbReference>
<organism evidence="2 3">
    <name type="scientific">Streptomyces andamanensis</name>
    <dbReference type="NCBI Taxonomy" id="1565035"/>
    <lineage>
        <taxon>Bacteria</taxon>
        <taxon>Bacillati</taxon>
        <taxon>Actinomycetota</taxon>
        <taxon>Actinomycetes</taxon>
        <taxon>Kitasatosporales</taxon>
        <taxon>Streptomycetaceae</taxon>
        <taxon>Streptomyces</taxon>
    </lineage>
</organism>
<name>A0ABV8TK77_9ACTN</name>
<feature type="compositionally biased region" description="Basic and acidic residues" evidence="1">
    <location>
        <begin position="27"/>
        <end position="39"/>
    </location>
</feature>
<evidence type="ECO:0000313" key="3">
    <source>
        <dbReference type="Proteomes" id="UP001595824"/>
    </source>
</evidence>
<accession>A0ABV8TK77</accession>
<keyword evidence="3" id="KW-1185">Reference proteome</keyword>
<evidence type="ECO:0000313" key="2">
    <source>
        <dbReference type="EMBL" id="MFC4331074.1"/>
    </source>
</evidence>
<reference evidence="3" key="1">
    <citation type="journal article" date="2019" name="Int. J. Syst. Evol. Microbiol.">
        <title>The Global Catalogue of Microorganisms (GCM) 10K type strain sequencing project: providing services to taxonomists for standard genome sequencing and annotation.</title>
        <authorList>
            <consortium name="The Broad Institute Genomics Platform"/>
            <consortium name="The Broad Institute Genome Sequencing Center for Infectious Disease"/>
            <person name="Wu L."/>
            <person name="Ma J."/>
        </authorList>
    </citation>
    <scope>NUCLEOTIDE SEQUENCE [LARGE SCALE GENOMIC DNA]</scope>
    <source>
        <strain evidence="3">PCU 347</strain>
    </source>
</reference>
<dbReference type="RefSeq" id="WP_381742218.1">
    <property type="nucleotide sequence ID" value="NZ_JBHSDP010000024.1"/>
</dbReference>
<dbReference type="EMBL" id="JBHSDP010000024">
    <property type="protein sequence ID" value="MFC4331074.1"/>
    <property type="molecule type" value="Genomic_DNA"/>
</dbReference>
<feature type="region of interest" description="Disordered" evidence="1">
    <location>
        <begin position="1"/>
        <end position="39"/>
    </location>
</feature>
<proteinExistence type="predicted"/>
<sequence>MASLESGAPAGTPKAGSGAGATPSDPDAGRPRLRLDSTDEERDRYWHYYAACLKDHGHKMITVRGPDSIDDTDNSPTAKAAERACKNKLPLQPPELERETNPHFDDQYRAYVKCLNRHGLKVTALPDNSGWTYDGDSTLSQTEQDTVDKKCTMEEFGGKKD</sequence>
<gene>
    <name evidence="2" type="ORF">ACFPC0_25500</name>
</gene>
<evidence type="ECO:0000256" key="1">
    <source>
        <dbReference type="SAM" id="MobiDB-lite"/>
    </source>
</evidence>
<protein>
    <submittedName>
        <fullName evidence="2">Uncharacterized protein</fullName>
    </submittedName>
</protein>
<comment type="caution">
    <text evidence="2">The sequence shown here is derived from an EMBL/GenBank/DDBJ whole genome shotgun (WGS) entry which is preliminary data.</text>
</comment>